<name>A0A9X1PDC0_9BACT</name>
<dbReference type="InterPro" id="IPR008538">
    <property type="entry name" value="Uma2"/>
</dbReference>
<dbReference type="CDD" id="cd06260">
    <property type="entry name" value="DUF820-like"/>
    <property type="match status" value="1"/>
</dbReference>
<feature type="domain" description="Putative restriction endonuclease" evidence="1">
    <location>
        <begin position="21"/>
        <end position="193"/>
    </location>
</feature>
<accession>A0A9X1PDC0</accession>
<protein>
    <submittedName>
        <fullName evidence="2">Uma2 family endonuclease</fullName>
    </submittedName>
</protein>
<keyword evidence="2" id="KW-0378">Hydrolase</keyword>
<keyword evidence="2" id="KW-0540">Nuclease</keyword>
<dbReference type="SUPFAM" id="SSF52980">
    <property type="entry name" value="Restriction endonuclease-like"/>
    <property type="match status" value="1"/>
</dbReference>
<dbReference type="InterPro" id="IPR012296">
    <property type="entry name" value="Nuclease_put_TT1808"/>
</dbReference>
<reference evidence="2" key="1">
    <citation type="submission" date="2021-12" db="EMBL/GenBank/DDBJ databases">
        <title>Novel species in genus Dyadobacter.</title>
        <authorList>
            <person name="Ma C."/>
        </authorList>
    </citation>
    <scope>NUCLEOTIDE SEQUENCE</scope>
    <source>
        <strain evidence="2">CY399</strain>
    </source>
</reference>
<sequence length="199" mass="22681">MDTSLITMPVTFKVGDIMSEDEFFRFCQMNDMLSFERDKNGNIIFMSPTGSFTGKFNLRIANKLLNWLDSNEIAGELFDSSTGFTLPNGAVRSPDVSWVTKEKWDALSHNEREKFAPVCPDFIIEIRSQSDGLKYLQDKMQEYIDNGCQLAWLIDRFKEQVFIYSQGTEVRTIKSLDIQLSGDPVFPGFVLDLAAIDKS</sequence>
<dbReference type="PANTHER" id="PTHR34107:SF7">
    <property type="entry name" value="SLR2092 PROTEIN"/>
    <property type="match status" value="1"/>
</dbReference>
<evidence type="ECO:0000313" key="2">
    <source>
        <dbReference type="EMBL" id="MCF0042896.1"/>
    </source>
</evidence>
<proteinExistence type="predicted"/>
<dbReference type="Pfam" id="PF05685">
    <property type="entry name" value="Uma2"/>
    <property type="match status" value="1"/>
</dbReference>
<evidence type="ECO:0000313" key="3">
    <source>
        <dbReference type="Proteomes" id="UP001139700"/>
    </source>
</evidence>
<dbReference type="EMBL" id="JAJTTA010000005">
    <property type="protein sequence ID" value="MCF0042896.1"/>
    <property type="molecule type" value="Genomic_DNA"/>
</dbReference>
<evidence type="ECO:0000259" key="1">
    <source>
        <dbReference type="Pfam" id="PF05685"/>
    </source>
</evidence>
<dbReference type="InterPro" id="IPR011335">
    <property type="entry name" value="Restrct_endonuc-II-like"/>
</dbReference>
<dbReference type="AlphaFoldDB" id="A0A9X1PDC0"/>
<dbReference type="Gene3D" id="3.90.1570.10">
    <property type="entry name" value="tt1808, chain A"/>
    <property type="match status" value="1"/>
</dbReference>
<comment type="caution">
    <text evidence="2">The sequence shown here is derived from an EMBL/GenBank/DDBJ whole genome shotgun (WGS) entry which is preliminary data.</text>
</comment>
<gene>
    <name evidence="2" type="ORF">LXM24_22530</name>
</gene>
<dbReference type="Proteomes" id="UP001139700">
    <property type="component" value="Unassembled WGS sequence"/>
</dbReference>
<keyword evidence="2" id="KW-0255">Endonuclease</keyword>
<dbReference type="RefSeq" id="WP_234615735.1">
    <property type="nucleotide sequence ID" value="NZ_CP098806.1"/>
</dbReference>
<organism evidence="2 3">
    <name type="scientific">Dyadobacter fanqingshengii</name>
    <dbReference type="NCBI Taxonomy" id="2906443"/>
    <lineage>
        <taxon>Bacteria</taxon>
        <taxon>Pseudomonadati</taxon>
        <taxon>Bacteroidota</taxon>
        <taxon>Cytophagia</taxon>
        <taxon>Cytophagales</taxon>
        <taxon>Spirosomataceae</taxon>
        <taxon>Dyadobacter</taxon>
    </lineage>
</organism>
<dbReference type="GO" id="GO:0004519">
    <property type="term" value="F:endonuclease activity"/>
    <property type="evidence" value="ECO:0007669"/>
    <property type="project" value="UniProtKB-KW"/>
</dbReference>
<dbReference type="PANTHER" id="PTHR34107">
    <property type="entry name" value="SLL0198 PROTEIN-RELATED"/>
    <property type="match status" value="1"/>
</dbReference>
<keyword evidence="3" id="KW-1185">Reference proteome</keyword>